<accession>A0A0D8XLX2</accession>
<dbReference type="AlphaFoldDB" id="A0A0D8XLX2"/>
<dbReference type="EMBL" id="KN716402">
    <property type="protein sequence ID" value="KJH45540.1"/>
    <property type="molecule type" value="Genomic_DNA"/>
</dbReference>
<proteinExistence type="predicted"/>
<sequence>MFRFKRERDRRTIIRLPPEEVNDKSAPLIPKKCDNDTTYQEKNRYHSDWLSRDDTLSWKQFIWNDLERQAELAWQWNGPFKLNIFQHQSQIVLVVSRLQTLQMSHL</sequence>
<name>A0A0D8XLX2_DICVI</name>
<protein>
    <submittedName>
        <fullName evidence="1">Uncharacterized protein</fullName>
    </submittedName>
</protein>
<gene>
    <name evidence="1" type="ORF">DICVIV_08418</name>
</gene>
<dbReference type="Proteomes" id="UP000053766">
    <property type="component" value="Unassembled WGS sequence"/>
</dbReference>
<evidence type="ECO:0000313" key="2">
    <source>
        <dbReference type="Proteomes" id="UP000053766"/>
    </source>
</evidence>
<organism evidence="1 2">
    <name type="scientific">Dictyocaulus viviparus</name>
    <name type="common">Bovine lungworm</name>
    <dbReference type="NCBI Taxonomy" id="29172"/>
    <lineage>
        <taxon>Eukaryota</taxon>
        <taxon>Metazoa</taxon>
        <taxon>Ecdysozoa</taxon>
        <taxon>Nematoda</taxon>
        <taxon>Chromadorea</taxon>
        <taxon>Rhabditida</taxon>
        <taxon>Rhabditina</taxon>
        <taxon>Rhabditomorpha</taxon>
        <taxon>Strongyloidea</taxon>
        <taxon>Metastrongylidae</taxon>
        <taxon>Dictyocaulus</taxon>
    </lineage>
</organism>
<reference evidence="1 2" key="1">
    <citation type="submission" date="2013-11" db="EMBL/GenBank/DDBJ databases">
        <title>Draft genome of the bovine lungworm Dictyocaulus viviparus.</title>
        <authorList>
            <person name="Mitreva M."/>
        </authorList>
    </citation>
    <scope>NUCLEOTIDE SEQUENCE [LARGE SCALE GENOMIC DNA]</scope>
    <source>
        <strain evidence="1 2">HannoverDv2000</strain>
    </source>
</reference>
<evidence type="ECO:0000313" key="1">
    <source>
        <dbReference type="EMBL" id="KJH45540.1"/>
    </source>
</evidence>
<reference evidence="2" key="2">
    <citation type="journal article" date="2016" name="Sci. Rep.">
        <title>Dictyocaulus viviparus genome, variome and transcriptome elucidate lungworm biology and support future intervention.</title>
        <authorList>
            <person name="McNulty S.N."/>
            <person name="Strube C."/>
            <person name="Rosa B.A."/>
            <person name="Martin J.C."/>
            <person name="Tyagi R."/>
            <person name="Choi Y.J."/>
            <person name="Wang Q."/>
            <person name="Hallsworth Pepin K."/>
            <person name="Zhang X."/>
            <person name="Ozersky P."/>
            <person name="Wilson R.K."/>
            <person name="Sternberg P.W."/>
            <person name="Gasser R.B."/>
            <person name="Mitreva M."/>
        </authorList>
    </citation>
    <scope>NUCLEOTIDE SEQUENCE [LARGE SCALE GENOMIC DNA]</scope>
    <source>
        <strain evidence="2">HannoverDv2000</strain>
    </source>
</reference>
<keyword evidence="2" id="KW-1185">Reference proteome</keyword>